<keyword evidence="2" id="KW-1185">Reference proteome</keyword>
<accession>A0A8S1RBI9</accession>
<comment type="caution">
    <text evidence="1">The sequence shown here is derived from an EMBL/GenBank/DDBJ whole genome shotgun (WGS) entry which is preliminary data.</text>
</comment>
<proteinExistence type="predicted"/>
<dbReference type="AlphaFoldDB" id="A0A8S1RBI9"/>
<dbReference type="EMBL" id="CAJJDN010000158">
    <property type="protein sequence ID" value="CAD8125278.1"/>
    <property type="molecule type" value="Genomic_DNA"/>
</dbReference>
<name>A0A8S1RBI9_9CILI</name>
<evidence type="ECO:0000313" key="2">
    <source>
        <dbReference type="Proteomes" id="UP000692954"/>
    </source>
</evidence>
<evidence type="ECO:0000313" key="1">
    <source>
        <dbReference type="EMBL" id="CAD8125278.1"/>
    </source>
</evidence>
<dbReference type="OrthoDB" id="300426at2759"/>
<gene>
    <name evidence="1" type="ORF">PSON_ATCC_30995.1.T1580001</name>
</gene>
<organism evidence="1 2">
    <name type="scientific">Paramecium sonneborni</name>
    <dbReference type="NCBI Taxonomy" id="65129"/>
    <lineage>
        <taxon>Eukaryota</taxon>
        <taxon>Sar</taxon>
        <taxon>Alveolata</taxon>
        <taxon>Ciliophora</taxon>
        <taxon>Intramacronucleata</taxon>
        <taxon>Oligohymenophorea</taxon>
        <taxon>Peniculida</taxon>
        <taxon>Parameciidae</taxon>
        <taxon>Paramecium</taxon>
    </lineage>
</organism>
<protein>
    <submittedName>
        <fullName evidence="1">Uncharacterized protein</fullName>
    </submittedName>
</protein>
<dbReference type="Proteomes" id="UP000692954">
    <property type="component" value="Unassembled WGS sequence"/>
</dbReference>
<reference evidence="1" key="1">
    <citation type="submission" date="2021-01" db="EMBL/GenBank/DDBJ databases">
        <authorList>
            <consortium name="Genoscope - CEA"/>
            <person name="William W."/>
        </authorList>
    </citation>
    <scope>NUCLEOTIDE SEQUENCE</scope>
</reference>
<sequence length="117" mass="13102">MQNQAGWNLLPNPIIFDIKEKTTSFCLAQLPAQARKVKLFIALQSGECKGDHTVTWSLFTKVDKIKVMGHPYHQGAWNTSSDNCTLRLDDSKIIEVSKCGSFPKGNFSIQVEVLGYK</sequence>